<gene>
    <name evidence="1" type="ORF">S06H3_62019</name>
</gene>
<dbReference type="AlphaFoldDB" id="X1PMP9"/>
<reference evidence="1" key="1">
    <citation type="journal article" date="2014" name="Front. Microbiol.">
        <title>High frequency of phylogenetically diverse reductive dehalogenase-homologous genes in deep subseafloor sedimentary metagenomes.</title>
        <authorList>
            <person name="Kawai M."/>
            <person name="Futagami T."/>
            <person name="Toyoda A."/>
            <person name="Takaki Y."/>
            <person name="Nishi S."/>
            <person name="Hori S."/>
            <person name="Arai W."/>
            <person name="Tsubouchi T."/>
            <person name="Morono Y."/>
            <person name="Uchiyama I."/>
            <person name="Ito T."/>
            <person name="Fujiyama A."/>
            <person name="Inagaki F."/>
            <person name="Takami H."/>
        </authorList>
    </citation>
    <scope>NUCLEOTIDE SEQUENCE</scope>
    <source>
        <strain evidence="1">Expedition CK06-06</strain>
    </source>
</reference>
<proteinExistence type="predicted"/>
<sequence length="40" mass="4383">MRKFKITVDGEVYEVEVEEVRENKSSGGAISASQPVVSKV</sequence>
<organism evidence="1">
    <name type="scientific">marine sediment metagenome</name>
    <dbReference type="NCBI Taxonomy" id="412755"/>
    <lineage>
        <taxon>unclassified sequences</taxon>
        <taxon>metagenomes</taxon>
        <taxon>ecological metagenomes</taxon>
    </lineage>
</organism>
<evidence type="ECO:0008006" key="2">
    <source>
        <dbReference type="Google" id="ProtNLM"/>
    </source>
</evidence>
<comment type="caution">
    <text evidence="1">The sequence shown here is derived from an EMBL/GenBank/DDBJ whole genome shotgun (WGS) entry which is preliminary data.</text>
</comment>
<protein>
    <recommendedName>
        <fullName evidence="2">Lipoyl-binding domain-containing protein</fullName>
    </recommendedName>
</protein>
<evidence type="ECO:0000313" key="1">
    <source>
        <dbReference type="EMBL" id="GAI57113.1"/>
    </source>
</evidence>
<dbReference type="EMBL" id="BARV01040789">
    <property type="protein sequence ID" value="GAI57113.1"/>
    <property type="molecule type" value="Genomic_DNA"/>
</dbReference>
<feature type="non-terminal residue" evidence="1">
    <location>
        <position position="40"/>
    </location>
</feature>
<accession>X1PMP9</accession>
<name>X1PMP9_9ZZZZ</name>